<evidence type="ECO:0000259" key="7">
    <source>
        <dbReference type="PROSITE" id="PS51201"/>
    </source>
</evidence>
<dbReference type="OrthoDB" id="9775180at2"/>
<evidence type="ECO:0000313" key="10">
    <source>
        <dbReference type="Proteomes" id="UP000294743"/>
    </source>
</evidence>
<protein>
    <recommendedName>
        <fullName evidence="1">Trk system potassium uptake protein TrkA</fullName>
    </recommendedName>
</protein>
<evidence type="ECO:0000256" key="4">
    <source>
        <dbReference type="ARBA" id="ARBA00022958"/>
    </source>
</evidence>
<proteinExistence type="predicted"/>
<keyword evidence="2" id="KW-0813">Transport</keyword>
<dbReference type="AlphaFoldDB" id="A0A4R8A4H9"/>
<reference evidence="9 10" key="1">
    <citation type="submission" date="2019-03" db="EMBL/GenBank/DDBJ databases">
        <title>Genomic Encyclopedia of Type Strains, Phase IV (KMG-IV): sequencing the most valuable type-strain genomes for metagenomic binning, comparative biology and taxonomic classification.</title>
        <authorList>
            <person name="Goeker M."/>
        </authorList>
    </citation>
    <scope>NUCLEOTIDE SEQUENCE [LARGE SCALE GENOMIC DNA]</scope>
    <source>
        <strain evidence="9 10">DSM 28867</strain>
    </source>
</reference>
<dbReference type="PROSITE" id="PS51201">
    <property type="entry name" value="RCK_N"/>
    <property type="match status" value="1"/>
</dbReference>
<organism evidence="9 10">
    <name type="scientific">Breznakia blatticola</name>
    <dbReference type="NCBI Taxonomy" id="1754012"/>
    <lineage>
        <taxon>Bacteria</taxon>
        <taxon>Bacillati</taxon>
        <taxon>Bacillota</taxon>
        <taxon>Erysipelotrichia</taxon>
        <taxon>Erysipelotrichales</taxon>
        <taxon>Erysipelotrichaceae</taxon>
        <taxon>Breznakia</taxon>
    </lineage>
</organism>
<comment type="caution">
    <text evidence="9">The sequence shown here is derived from an EMBL/GenBank/DDBJ whole genome shotgun (WGS) entry which is preliminary data.</text>
</comment>
<keyword evidence="4" id="KW-0630">Potassium</keyword>
<dbReference type="InterPro" id="IPR036291">
    <property type="entry name" value="NAD(P)-bd_dom_sf"/>
</dbReference>
<dbReference type="PANTHER" id="PTHR43833">
    <property type="entry name" value="POTASSIUM CHANNEL PROTEIN 2-RELATED-RELATED"/>
    <property type="match status" value="1"/>
</dbReference>
<dbReference type="GO" id="GO:0005886">
    <property type="term" value="C:plasma membrane"/>
    <property type="evidence" value="ECO:0007669"/>
    <property type="project" value="InterPro"/>
</dbReference>
<dbReference type="Proteomes" id="UP000294743">
    <property type="component" value="Unassembled WGS sequence"/>
</dbReference>
<dbReference type="Pfam" id="PF02254">
    <property type="entry name" value="TrkA_N"/>
    <property type="match status" value="2"/>
</dbReference>
<dbReference type="NCBIfam" id="NF007039">
    <property type="entry name" value="PRK09496.3-2"/>
    <property type="match status" value="1"/>
</dbReference>
<evidence type="ECO:0000256" key="1">
    <source>
        <dbReference type="ARBA" id="ARBA00017378"/>
    </source>
</evidence>
<dbReference type="InterPro" id="IPR036721">
    <property type="entry name" value="RCK_C_sf"/>
</dbReference>
<dbReference type="InterPro" id="IPR006037">
    <property type="entry name" value="RCK_C"/>
</dbReference>
<evidence type="ECO:0000313" key="9">
    <source>
        <dbReference type="EMBL" id="TDW25506.1"/>
    </source>
</evidence>
<name>A0A4R8A4H9_9FIRM</name>
<dbReference type="PROSITE" id="PS51202">
    <property type="entry name" value="RCK_C"/>
    <property type="match status" value="2"/>
</dbReference>
<dbReference type="SUPFAM" id="SSF51735">
    <property type="entry name" value="NAD(P)-binding Rossmann-fold domains"/>
    <property type="match status" value="2"/>
</dbReference>
<gene>
    <name evidence="9" type="ORF">EDD63_10433</name>
</gene>
<keyword evidence="3" id="KW-0633">Potassium transport</keyword>
<keyword evidence="5" id="KW-0520">NAD</keyword>
<dbReference type="Gene3D" id="3.40.50.720">
    <property type="entry name" value="NAD(P)-binding Rossmann-like Domain"/>
    <property type="match status" value="2"/>
</dbReference>
<evidence type="ECO:0000256" key="3">
    <source>
        <dbReference type="ARBA" id="ARBA00022538"/>
    </source>
</evidence>
<accession>A0A4R8A4H9</accession>
<feature type="domain" description="RCK N-terminal" evidence="7">
    <location>
        <begin position="1"/>
        <end position="118"/>
    </location>
</feature>
<feature type="domain" description="RCK C-terminal" evidence="8">
    <location>
        <begin position="372"/>
        <end position="453"/>
    </location>
</feature>
<feature type="domain" description="RCK C-terminal" evidence="8">
    <location>
        <begin position="140"/>
        <end position="224"/>
    </location>
</feature>
<dbReference type="Gene3D" id="3.30.70.1450">
    <property type="entry name" value="Regulator of K+ conductance, C-terminal domain"/>
    <property type="match status" value="2"/>
</dbReference>
<dbReference type="SUPFAM" id="SSF116726">
    <property type="entry name" value="TrkA C-terminal domain-like"/>
    <property type="match status" value="2"/>
</dbReference>
<evidence type="ECO:0000259" key="8">
    <source>
        <dbReference type="PROSITE" id="PS51202"/>
    </source>
</evidence>
<evidence type="ECO:0000256" key="6">
    <source>
        <dbReference type="ARBA" id="ARBA00023065"/>
    </source>
</evidence>
<sequence>MNIIVAGCGSVGYSIAKVLREEGHDITLIDQRKEALETACTDLDVLGVVGHAGSYNIQQEAGIENCDMFVAVTNVDELNLLCCVMAKKGRNINTIARVRNPIYKKEEEHIKDAIGLSMIINPEYTASKEILRILRFPSATKIDTFSRGKAEIVQYPIPKNSPLVGLSMMDLGKKRLGDYLICAIERKDDVIIPDGNVTIHSGDIIYVLATPKYTSKFFYGIGAGIKPAKNVMLVGGSMICHYLAKQLLEKGVGVSIIESKYDRCMELSTLLPKANVICGDATEQNLLEEEGLLEHEAMVTLTGIDEENIMLSMYAQNIPTIKKVVTKVKRSTFDSIICELPIGSIINPKLLTSYSIIRYVRSLQNPLGSAVETFSRIIDGKVEVLEFHVGENCAVTNIPLIDLKTKDHLLISCINRKGKIIIPKGNDVLLPNDHVIVITQIHGLKDLNDILVR</sequence>
<dbReference type="PRINTS" id="PR00335">
    <property type="entry name" value="KUPTAKETRKA"/>
</dbReference>
<dbReference type="GO" id="GO:0015079">
    <property type="term" value="F:potassium ion transmembrane transporter activity"/>
    <property type="evidence" value="ECO:0007669"/>
    <property type="project" value="InterPro"/>
</dbReference>
<keyword evidence="6" id="KW-0406">Ion transport</keyword>
<dbReference type="RefSeq" id="WP_134168016.1">
    <property type="nucleotide sequence ID" value="NZ_SODD01000004.1"/>
</dbReference>
<evidence type="ECO:0000256" key="2">
    <source>
        <dbReference type="ARBA" id="ARBA00022448"/>
    </source>
</evidence>
<dbReference type="InterPro" id="IPR050721">
    <property type="entry name" value="Trk_Ktr_HKT_K-transport"/>
</dbReference>
<dbReference type="InterPro" id="IPR003148">
    <property type="entry name" value="RCK_N"/>
</dbReference>
<dbReference type="EMBL" id="SODD01000004">
    <property type="protein sequence ID" value="TDW25506.1"/>
    <property type="molecule type" value="Genomic_DNA"/>
</dbReference>
<keyword evidence="10" id="KW-1185">Reference proteome</keyword>
<dbReference type="Pfam" id="PF02080">
    <property type="entry name" value="TrkA_C"/>
    <property type="match status" value="2"/>
</dbReference>
<dbReference type="PANTHER" id="PTHR43833:SF5">
    <property type="entry name" value="TRK SYSTEM POTASSIUM UPTAKE PROTEIN TRKA"/>
    <property type="match status" value="1"/>
</dbReference>
<dbReference type="InterPro" id="IPR006036">
    <property type="entry name" value="K_uptake_TrkA"/>
</dbReference>
<evidence type="ECO:0000256" key="5">
    <source>
        <dbReference type="ARBA" id="ARBA00023027"/>
    </source>
</evidence>
<dbReference type="NCBIfam" id="NF007033">
    <property type="entry name" value="PRK09496.1-5"/>
    <property type="match status" value="1"/>
</dbReference>